<dbReference type="InterPro" id="IPR029063">
    <property type="entry name" value="SAM-dependent_MTases_sf"/>
</dbReference>
<proteinExistence type="predicted"/>
<keyword evidence="3" id="KW-1185">Reference proteome</keyword>
<name>A0A1M6NF93_9BACT</name>
<dbReference type="Gene3D" id="3.40.50.150">
    <property type="entry name" value="Vaccinia Virus protein VP39"/>
    <property type="match status" value="1"/>
</dbReference>
<dbReference type="PANTHER" id="PTHR43317">
    <property type="entry name" value="THERMOSPERMINE SYNTHASE ACAULIS5"/>
    <property type="match status" value="1"/>
</dbReference>
<evidence type="ECO:0000313" key="2">
    <source>
        <dbReference type="EMBL" id="SHJ94304.1"/>
    </source>
</evidence>
<dbReference type="EMBL" id="FQYR01000005">
    <property type="protein sequence ID" value="SHJ94304.1"/>
    <property type="molecule type" value="Genomic_DNA"/>
</dbReference>
<dbReference type="Proteomes" id="UP000184510">
    <property type="component" value="Unassembled WGS sequence"/>
</dbReference>
<gene>
    <name evidence="2" type="ORF">SAMN02745181_2837</name>
</gene>
<organism evidence="2 3">
    <name type="scientific">Rubritalea squalenifaciens DSM 18772</name>
    <dbReference type="NCBI Taxonomy" id="1123071"/>
    <lineage>
        <taxon>Bacteria</taxon>
        <taxon>Pseudomonadati</taxon>
        <taxon>Verrucomicrobiota</taxon>
        <taxon>Verrucomicrobiia</taxon>
        <taxon>Verrucomicrobiales</taxon>
        <taxon>Rubritaleaceae</taxon>
        <taxon>Rubritalea</taxon>
    </lineage>
</organism>
<evidence type="ECO:0000256" key="1">
    <source>
        <dbReference type="ARBA" id="ARBA00023115"/>
    </source>
</evidence>
<sequence>MAAIKKLMKPYKKLAETVTPEGEPLELFEHDGEFFISSHGERLMTSVAHGSEEELARMACQPFRPARQPKVLVGGLGMGFTLAAAVESLPQQGACFVVAELTQGVLEWNQTYLKGIHPGLLDDPRVEVKVNPVQELIAKATPGEYSVIMLDVDNGPSAFHGEQNESLYTLKGLEAAKAALKEGGILAVWSAYPDKKFTKLLRKAKYDVSEVEVPAAHKGRKRRMHTIWLAKNGAYVSQNKPTRRSR</sequence>
<accession>A0A1M6NF93</accession>
<dbReference type="InParanoid" id="A0A1M6NF93"/>
<dbReference type="OrthoDB" id="189256at2"/>
<reference evidence="2 3" key="1">
    <citation type="submission" date="2016-11" db="EMBL/GenBank/DDBJ databases">
        <authorList>
            <person name="Jaros S."/>
            <person name="Januszkiewicz K."/>
            <person name="Wedrychowicz H."/>
        </authorList>
    </citation>
    <scope>NUCLEOTIDE SEQUENCE [LARGE SCALE GENOMIC DNA]</scope>
    <source>
        <strain evidence="2 3">DSM 18772</strain>
    </source>
</reference>
<evidence type="ECO:0000313" key="3">
    <source>
        <dbReference type="Proteomes" id="UP000184510"/>
    </source>
</evidence>
<protein>
    <submittedName>
        <fullName evidence="2">Spermidine synthase</fullName>
    </submittedName>
</protein>
<dbReference type="RefSeq" id="WP_143184416.1">
    <property type="nucleotide sequence ID" value="NZ_FQYR01000005.1"/>
</dbReference>
<dbReference type="STRING" id="1123071.SAMN02745181_2837"/>
<dbReference type="AlphaFoldDB" id="A0A1M6NF93"/>
<dbReference type="PANTHER" id="PTHR43317:SF3">
    <property type="entry name" value="BLR2883 PROTEIN"/>
    <property type="match status" value="1"/>
</dbReference>
<dbReference type="GO" id="GO:0006596">
    <property type="term" value="P:polyamine biosynthetic process"/>
    <property type="evidence" value="ECO:0007669"/>
    <property type="project" value="UniProtKB-KW"/>
</dbReference>
<dbReference type="Pfam" id="PF01564">
    <property type="entry name" value="Spermine_synth"/>
    <property type="match status" value="1"/>
</dbReference>
<keyword evidence="1" id="KW-0620">Polyamine biosynthesis</keyword>
<dbReference type="SUPFAM" id="SSF53335">
    <property type="entry name" value="S-adenosyl-L-methionine-dependent methyltransferases"/>
    <property type="match status" value="1"/>
</dbReference>